<accession>A0A919XKJ8</accession>
<evidence type="ECO:0000313" key="1">
    <source>
        <dbReference type="EMBL" id="GIO34656.1"/>
    </source>
</evidence>
<gene>
    <name evidence="1" type="ORF">J2TS6_57970</name>
</gene>
<protein>
    <submittedName>
        <fullName evidence="1">Uncharacterized protein</fullName>
    </submittedName>
</protein>
<reference evidence="1" key="1">
    <citation type="submission" date="2021-03" db="EMBL/GenBank/DDBJ databases">
        <title>Antimicrobial resistance genes in bacteria isolated from Japanese honey, and their potential for conferring macrolide and lincosamide resistance in the American foulbrood pathogen Paenibacillus larvae.</title>
        <authorList>
            <person name="Okamoto M."/>
            <person name="Kumagai M."/>
            <person name="Kanamori H."/>
            <person name="Takamatsu D."/>
        </authorList>
    </citation>
    <scope>NUCLEOTIDE SEQUENCE</scope>
    <source>
        <strain evidence="1">J2TS6</strain>
    </source>
</reference>
<name>A0A919XKJ8_9BACL</name>
<dbReference type="Proteomes" id="UP000679779">
    <property type="component" value="Unassembled WGS sequence"/>
</dbReference>
<dbReference type="AlphaFoldDB" id="A0A919XKJ8"/>
<dbReference type="EMBL" id="BORQ01000011">
    <property type="protein sequence ID" value="GIO34656.1"/>
    <property type="molecule type" value="Genomic_DNA"/>
</dbReference>
<sequence length="46" mass="5172">MKKRSLNSLSKGVGYSTAVFFVFANHGRSLSNFRNNDLNPLIRISN</sequence>
<proteinExistence type="predicted"/>
<keyword evidence="2" id="KW-1185">Reference proteome</keyword>
<evidence type="ECO:0000313" key="2">
    <source>
        <dbReference type="Proteomes" id="UP000679779"/>
    </source>
</evidence>
<comment type="caution">
    <text evidence="1">The sequence shown here is derived from an EMBL/GenBank/DDBJ whole genome shotgun (WGS) entry which is preliminary data.</text>
</comment>
<organism evidence="1 2">
    <name type="scientific">Paenibacillus albilobatus</name>
    <dbReference type="NCBI Taxonomy" id="2716884"/>
    <lineage>
        <taxon>Bacteria</taxon>
        <taxon>Bacillati</taxon>
        <taxon>Bacillota</taxon>
        <taxon>Bacilli</taxon>
        <taxon>Bacillales</taxon>
        <taxon>Paenibacillaceae</taxon>
        <taxon>Paenibacillus</taxon>
    </lineage>
</organism>